<dbReference type="InterPro" id="IPR003594">
    <property type="entry name" value="HATPase_dom"/>
</dbReference>
<organism evidence="8 9">
    <name type="scientific">Deferribacter autotrophicus</name>
    <dbReference type="NCBI Taxonomy" id="500465"/>
    <lineage>
        <taxon>Bacteria</taxon>
        <taxon>Pseudomonadati</taxon>
        <taxon>Deferribacterota</taxon>
        <taxon>Deferribacteres</taxon>
        <taxon>Deferribacterales</taxon>
        <taxon>Deferribacteraceae</taxon>
        <taxon>Deferribacter</taxon>
    </lineage>
</organism>
<dbReference type="Pfam" id="PF00512">
    <property type="entry name" value="HisKA"/>
    <property type="match status" value="1"/>
</dbReference>
<evidence type="ECO:0000259" key="7">
    <source>
        <dbReference type="PROSITE" id="PS50109"/>
    </source>
</evidence>
<dbReference type="EMBL" id="VFJB01000003">
    <property type="protein sequence ID" value="KAA0258874.1"/>
    <property type="molecule type" value="Genomic_DNA"/>
</dbReference>
<evidence type="ECO:0000256" key="4">
    <source>
        <dbReference type="ARBA" id="ARBA00022679"/>
    </source>
</evidence>
<dbReference type="GO" id="GO:0016036">
    <property type="term" value="P:cellular response to phosphate starvation"/>
    <property type="evidence" value="ECO:0007669"/>
    <property type="project" value="TreeGrafter"/>
</dbReference>
<dbReference type="SUPFAM" id="SSF55874">
    <property type="entry name" value="ATPase domain of HSP90 chaperone/DNA topoisomerase II/histidine kinase"/>
    <property type="match status" value="1"/>
</dbReference>
<gene>
    <name evidence="8" type="ORF">FHQ18_02710</name>
</gene>
<dbReference type="Gene3D" id="3.30.450.20">
    <property type="entry name" value="PAS domain"/>
    <property type="match status" value="1"/>
</dbReference>
<accession>A0A5A8F3U1</accession>
<sequence>MPVKKSLKRFIINKQFLHSIFDEIDDAILILDNNQNIIYSNPYSKTFFNSPLSDNNLFILLKDLDSINLFDYIIHNDCNGETKKFKNRYVKITKKLIKDFLFIFIKDVTPHIQYKTFKTELVGNIAHELKTPLSLIMGYAETLLINENIPEDKRKKFLEMIYESTKRFDALIKDIISLHSLENLEPNFQVEEAVSLQKIEENLKTIFENSNKKLILNFSKKSVFIKEEHLISILTNLIDNALKYSDGNNIYVSISKAKKQIIIKVEDEGPIIPEEERERIFERFYTRSKSRNKQITGTGLGLSIVKHITTLYGGSITLTTNQYHGNTFEIKLIEKKAKN</sequence>
<dbReference type="GO" id="GO:0004721">
    <property type="term" value="F:phosphoprotein phosphatase activity"/>
    <property type="evidence" value="ECO:0007669"/>
    <property type="project" value="TreeGrafter"/>
</dbReference>
<keyword evidence="6" id="KW-0902">Two-component regulatory system</keyword>
<dbReference type="Gene3D" id="3.30.565.10">
    <property type="entry name" value="Histidine kinase-like ATPase, C-terminal domain"/>
    <property type="match status" value="1"/>
</dbReference>
<dbReference type="PANTHER" id="PTHR45453:SF1">
    <property type="entry name" value="PHOSPHATE REGULON SENSOR PROTEIN PHOR"/>
    <property type="match status" value="1"/>
</dbReference>
<dbReference type="PROSITE" id="PS50109">
    <property type="entry name" value="HIS_KIN"/>
    <property type="match status" value="1"/>
</dbReference>
<keyword evidence="4" id="KW-0808">Transferase</keyword>
<dbReference type="SMART" id="SM00387">
    <property type="entry name" value="HATPase_c"/>
    <property type="match status" value="1"/>
</dbReference>
<feature type="domain" description="Histidine kinase" evidence="7">
    <location>
        <begin position="124"/>
        <end position="336"/>
    </location>
</feature>
<comment type="catalytic activity">
    <reaction evidence="1">
        <text>ATP + protein L-histidine = ADP + protein N-phospho-L-histidine.</text>
        <dbReference type="EC" id="2.7.13.3"/>
    </reaction>
</comment>
<dbReference type="PANTHER" id="PTHR45453">
    <property type="entry name" value="PHOSPHATE REGULON SENSOR PROTEIN PHOR"/>
    <property type="match status" value="1"/>
</dbReference>
<dbReference type="CDD" id="cd00075">
    <property type="entry name" value="HATPase"/>
    <property type="match status" value="1"/>
</dbReference>
<keyword evidence="5" id="KW-0418">Kinase</keyword>
<evidence type="ECO:0000313" key="9">
    <source>
        <dbReference type="Proteomes" id="UP000322876"/>
    </source>
</evidence>
<reference evidence="8 9" key="1">
    <citation type="submission" date="2019-06" db="EMBL/GenBank/DDBJ databases">
        <title>Genomic insights into carbon and energy metabolism of Deferribacter autotrophicus revealed new metabolic traits in the phylum Deferribacteres.</title>
        <authorList>
            <person name="Slobodkin A.I."/>
            <person name="Slobodkina G.B."/>
            <person name="Allioux M."/>
            <person name="Alain K."/>
            <person name="Jebbar M."/>
            <person name="Shadrin V."/>
            <person name="Kublanov I.V."/>
            <person name="Toshchakov S.V."/>
            <person name="Bonch-Osmolovskaya E.A."/>
        </authorList>
    </citation>
    <scope>NUCLEOTIDE SEQUENCE [LARGE SCALE GENOMIC DNA]</scope>
    <source>
        <strain evidence="8 9">SL50</strain>
    </source>
</reference>
<dbReference type="Pfam" id="PF02518">
    <property type="entry name" value="HATPase_c"/>
    <property type="match status" value="1"/>
</dbReference>
<dbReference type="CDD" id="cd00082">
    <property type="entry name" value="HisKA"/>
    <property type="match status" value="1"/>
</dbReference>
<dbReference type="InterPro" id="IPR005467">
    <property type="entry name" value="His_kinase_dom"/>
</dbReference>
<dbReference type="Proteomes" id="UP000322876">
    <property type="component" value="Unassembled WGS sequence"/>
</dbReference>
<dbReference type="EC" id="2.7.13.3" evidence="2"/>
<dbReference type="InterPro" id="IPR050351">
    <property type="entry name" value="BphY/WalK/GraS-like"/>
</dbReference>
<evidence type="ECO:0000256" key="3">
    <source>
        <dbReference type="ARBA" id="ARBA00022553"/>
    </source>
</evidence>
<keyword evidence="9" id="KW-1185">Reference proteome</keyword>
<evidence type="ECO:0000256" key="1">
    <source>
        <dbReference type="ARBA" id="ARBA00000085"/>
    </source>
</evidence>
<evidence type="ECO:0000256" key="2">
    <source>
        <dbReference type="ARBA" id="ARBA00012438"/>
    </source>
</evidence>
<evidence type="ECO:0000256" key="6">
    <source>
        <dbReference type="ARBA" id="ARBA00023012"/>
    </source>
</evidence>
<dbReference type="InterPro" id="IPR036890">
    <property type="entry name" value="HATPase_C_sf"/>
</dbReference>
<dbReference type="Gene3D" id="1.10.287.130">
    <property type="match status" value="1"/>
</dbReference>
<dbReference type="GO" id="GO:0005886">
    <property type="term" value="C:plasma membrane"/>
    <property type="evidence" value="ECO:0007669"/>
    <property type="project" value="TreeGrafter"/>
</dbReference>
<proteinExistence type="predicted"/>
<dbReference type="SUPFAM" id="SSF47384">
    <property type="entry name" value="Homodimeric domain of signal transducing histidine kinase"/>
    <property type="match status" value="1"/>
</dbReference>
<dbReference type="RefSeq" id="WP_149265634.1">
    <property type="nucleotide sequence ID" value="NZ_VFJB01000003.1"/>
</dbReference>
<dbReference type="OrthoDB" id="9813151at2"/>
<evidence type="ECO:0000256" key="5">
    <source>
        <dbReference type="ARBA" id="ARBA00022777"/>
    </source>
</evidence>
<dbReference type="SMART" id="SM00388">
    <property type="entry name" value="HisKA"/>
    <property type="match status" value="1"/>
</dbReference>
<protein>
    <recommendedName>
        <fullName evidence="2">histidine kinase</fullName>
        <ecNumber evidence="2">2.7.13.3</ecNumber>
    </recommendedName>
</protein>
<dbReference type="AlphaFoldDB" id="A0A5A8F3U1"/>
<dbReference type="InterPro" id="IPR036097">
    <property type="entry name" value="HisK_dim/P_sf"/>
</dbReference>
<dbReference type="InterPro" id="IPR004358">
    <property type="entry name" value="Sig_transdc_His_kin-like_C"/>
</dbReference>
<keyword evidence="3" id="KW-0597">Phosphoprotein</keyword>
<comment type="caution">
    <text evidence="8">The sequence shown here is derived from an EMBL/GenBank/DDBJ whole genome shotgun (WGS) entry which is preliminary data.</text>
</comment>
<name>A0A5A8F3U1_9BACT</name>
<evidence type="ECO:0000313" key="8">
    <source>
        <dbReference type="EMBL" id="KAA0258874.1"/>
    </source>
</evidence>
<dbReference type="InterPro" id="IPR003661">
    <property type="entry name" value="HisK_dim/P_dom"/>
</dbReference>
<dbReference type="PRINTS" id="PR00344">
    <property type="entry name" value="BCTRLSENSOR"/>
</dbReference>
<dbReference type="GO" id="GO:0000155">
    <property type="term" value="F:phosphorelay sensor kinase activity"/>
    <property type="evidence" value="ECO:0007669"/>
    <property type="project" value="InterPro"/>
</dbReference>